<dbReference type="FunFam" id="1.10.533.10:FF:000056">
    <property type="entry name" value="NACHT, LRR and PYD domains-containing protein 14"/>
    <property type="match status" value="1"/>
</dbReference>
<keyword evidence="10" id="KW-0395">Inflammatory response</keyword>
<dbReference type="GO" id="GO:0006954">
    <property type="term" value="P:inflammatory response"/>
    <property type="evidence" value="ECO:0007669"/>
    <property type="project" value="UniProtKB-KW"/>
</dbReference>
<evidence type="ECO:0000256" key="8">
    <source>
        <dbReference type="ARBA" id="ARBA00022840"/>
    </source>
</evidence>
<dbReference type="InterPro" id="IPR041075">
    <property type="entry name" value="NOD1/2_WH"/>
</dbReference>
<gene>
    <name evidence="13" type="primary">NLRP9</name>
</gene>
<evidence type="ECO:0000256" key="3">
    <source>
        <dbReference type="ARBA" id="ARBA00022490"/>
    </source>
</evidence>
<dbReference type="InterPro" id="IPR032675">
    <property type="entry name" value="LRR_dom_sf"/>
</dbReference>
<dbReference type="GO" id="GO:0045087">
    <property type="term" value="P:innate immune response"/>
    <property type="evidence" value="ECO:0007669"/>
    <property type="project" value="UniProtKB-KW"/>
</dbReference>
<reference evidence="13" key="3">
    <citation type="submission" date="2025-09" db="UniProtKB">
        <authorList>
            <consortium name="Ensembl"/>
        </authorList>
    </citation>
    <scope>IDENTIFICATION</scope>
</reference>
<dbReference type="Gene3D" id="3.40.50.300">
    <property type="entry name" value="P-loop containing nucleotide triphosphate hydrolases"/>
    <property type="match status" value="1"/>
</dbReference>
<evidence type="ECO:0000256" key="5">
    <source>
        <dbReference type="ARBA" id="ARBA00022614"/>
    </source>
</evidence>
<accession>A0A7N5K809</accession>
<comment type="similarity">
    <text evidence="2">Belongs to the NLRP family.</text>
</comment>
<dbReference type="Pfam" id="PF17776">
    <property type="entry name" value="NLRC4_HD2"/>
    <property type="match status" value="1"/>
</dbReference>
<feature type="domain" description="Pyrin" evidence="11">
    <location>
        <begin position="28"/>
        <end position="121"/>
    </location>
</feature>
<comment type="subcellular location">
    <subcellularLocation>
        <location evidence="1">Cytoplasm</location>
    </subcellularLocation>
</comment>
<dbReference type="InterPro" id="IPR004020">
    <property type="entry name" value="DAPIN"/>
</dbReference>
<keyword evidence="6" id="KW-0677">Repeat</keyword>
<dbReference type="InterPro" id="IPR001611">
    <property type="entry name" value="Leu-rich_rpt"/>
</dbReference>
<dbReference type="PROSITE" id="PS50837">
    <property type="entry name" value="NACHT"/>
    <property type="match status" value="1"/>
</dbReference>
<dbReference type="PROSITE" id="PS50824">
    <property type="entry name" value="DAPIN"/>
    <property type="match status" value="1"/>
</dbReference>
<dbReference type="GO" id="GO:0005524">
    <property type="term" value="F:ATP binding"/>
    <property type="evidence" value="ECO:0007669"/>
    <property type="project" value="UniProtKB-KW"/>
</dbReference>
<dbReference type="PANTHER" id="PTHR45690:SF13">
    <property type="entry name" value="NACHT, LRR AND PYD DOMAINS-CONTAINING PROTEIN 9"/>
    <property type="match status" value="1"/>
</dbReference>
<evidence type="ECO:0000259" key="11">
    <source>
        <dbReference type="PROSITE" id="PS50824"/>
    </source>
</evidence>
<dbReference type="Pfam" id="PF17779">
    <property type="entry name" value="WHD_NOD2"/>
    <property type="match status" value="1"/>
</dbReference>
<dbReference type="FunFam" id="3.40.50.300:FF:000442">
    <property type="entry name" value="NACHT, LRR and PYD domains-containing protein 3"/>
    <property type="match status" value="1"/>
</dbReference>
<dbReference type="InterPro" id="IPR050637">
    <property type="entry name" value="NLRP_innate_immun_reg"/>
</dbReference>
<dbReference type="InterPro" id="IPR007111">
    <property type="entry name" value="NACHT_NTPase"/>
</dbReference>
<evidence type="ECO:0000313" key="14">
    <source>
        <dbReference type="Proteomes" id="UP000008912"/>
    </source>
</evidence>
<keyword evidence="3" id="KW-0963">Cytoplasm</keyword>
<keyword evidence="4" id="KW-0399">Innate immunity</keyword>
<dbReference type="GeneTree" id="ENSGT00940000163218"/>
<evidence type="ECO:0000256" key="6">
    <source>
        <dbReference type="ARBA" id="ARBA00022737"/>
    </source>
</evidence>
<dbReference type="Ensembl" id="ENSAMET00000030674.1">
    <property type="protein sequence ID" value="ENSAMEP00000036321.1"/>
    <property type="gene ID" value="ENSAMEG00000003924.2"/>
</dbReference>
<dbReference type="Pfam" id="PF02758">
    <property type="entry name" value="PYRIN"/>
    <property type="match status" value="1"/>
</dbReference>
<organism evidence="13 14">
    <name type="scientific">Ailuropoda melanoleuca</name>
    <name type="common">Giant panda</name>
    <dbReference type="NCBI Taxonomy" id="9646"/>
    <lineage>
        <taxon>Eukaryota</taxon>
        <taxon>Metazoa</taxon>
        <taxon>Chordata</taxon>
        <taxon>Craniata</taxon>
        <taxon>Vertebrata</taxon>
        <taxon>Euteleostomi</taxon>
        <taxon>Mammalia</taxon>
        <taxon>Eutheria</taxon>
        <taxon>Laurasiatheria</taxon>
        <taxon>Carnivora</taxon>
        <taxon>Caniformia</taxon>
        <taxon>Ursidae</taxon>
        <taxon>Ailuropoda</taxon>
    </lineage>
</organism>
<evidence type="ECO:0000256" key="9">
    <source>
        <dbReference type="ARBA" id="ARBA00022859"/>
    </source>
</evidence>
<dbReference type="GO" id="GO:0050727">
    <property type="term" value="P:regulation of inflammatory response"/>
    <property type="evidence" value="ECO:0007669"/>
    <property type="project" value="TreeGrafter"/>
</dbReference>
<evidence type="ECO:0000259" key="12">
    <source>
        <dbReference type="PROSITE" id="PS50837"/>
    </source>
</evidence>
<dbReference type="GO" id="GO:0061702">
    <property type="term" value="C:canonical inflammasome complex"/>
    <property type="evidence" value="ECO:0007669"/>
    <property type="project" value="TreeGrafter"/>
</dbReference>
<dbReference type="AlphaFoldDB" id="A0A7N5K809"/>
<feature type="domain" description="NACHT" evidence="12">
    <location>
        <begin position="176"/>
        <end position="374"/>
    </location>
</feature>
<dbReference type="Pfam" id="PF13516">
    <property type="entry name" value="LRR_6"/>
    <property type="match status" value="2"/>
</dbReference>
<proteinExistence type="inferred from homology"/>
<reference evidence="13 14" key="1">
    <citation type="journal article" date="2010" name="Nature">
        <title>The sequence and de novo assembly of the giant panda genome.</title>
        <authorList>
            <person name="Li R."/>
            <person name="Fan W."/>
            <person name="Tian G."/>
            <person name="Zhu H."/>
            <person name="He L."/>
            <person name="Cai J."/>
            <person name="Huang Q."/>
            <person name="Cai Q."/>
            <person name="Li B."/>
            <person name="Bai Y."/>
            <person name="Zhang Z."/>
            <person name="Zhang Y."/>
            <person name="Wang W."/>
            <person name="Li J."/>
            <person name="Wei F."/>
            <person name="Li H."/>
            <person name="Jian M."/>
            <person name="Li J."/>
            <person name="Zhang Z."/>
            <person name="Nielsen R."/>
            <person name="Li D."/>
            <person name="Gu W."/>
            <person name="Yang Z."/>
            <person name="Xuan Z."/>
            <person name="Ryder O.A."/>
            <person name="Leung F.C."/>
            <person name="Zhou Y."/>
            <person name="Cao J."/>
            <person name="Sun X."/>
            <person name="Fu Y."/>
            <person name="Fang X."/>
            <person name="Guo X."/>
            <person name="Wang B."/>
            <person name="Hou R."/>
            <person name="Shen F."/>
            <person name="Mu B."/>
            <person name="Ni P."/>
            <person name="Lin R."/>
            <person name="Qian W."/>
            <person name="Wang G."/>
            <person name="Yu C."/>
            <person name="Nie W."/>
            <person name="Wang J."/>
            <person name="Wu Z."/>
            <person name="Liang H."/>
            <person name="Min J."/>
            <person name="Wu Q."/>
            <person name="Cheng S."/>
            <person name="Ruan J."/>
            <person name="Wang M."/>
            <person name="Shi Z."/>
            <person name="Wen M."/>
            <person name="Liu B."/>
            <person name="Ren X."/>
            <person name="Zheng H."/>
            <person name="Dong D."/>
            <person name="Cook K."/>
            <person name="Shan G."/>
            <person name="Zhang H."/>
            <person name="Kosiol C."/>
            <person name="Xie X."/>
            <person name="Lu Z."/>
            <person name="Zheng H."/>
            <person name="Li Y."/>
            <person name="Steiner C.C."/>
            <person name="Lam T.T."/>
            <person name="Lin S."/>
            <person name="Zhang Q."/>
            <person name="Li G."/>
            <person name="Tian J."/>
            <person name="Gong T."/>
            <person name="Liu H."/>
            <person name="Zhang D."/>
            <person name="Fang L."/>
            <person name="Ye C."/>
            <person name="Zhang J."/>
            <person name="Hu W."/>
            <person name="Xu A."/>
            <person name="Ren Y."/>
            <person name="Zhang G."/>
            <person name="Bruford M.W."/>
            <person name="Li Q."/>
            <person name="Ma L."/>
            <person name="Guo Y."/>
            <person name="An N."/>
            <person name="Hu Y."/>
            <person name="Zheng Y."/>
            <person name="Shi Y."/>
            <person name="Li Z."/>
            <person name="Liu Q."/>
            <person name="Chen Y."/>
            <person name="Zhao J."/>
            <person name="Qu N."/>
            <person name="Zhao S."/>
            <person name="Tian F."/>
            <person name="Wang X."/>
            <person name="Wang H."/>
            <person name="Xu L."/>
            <person name="Liu X."/>
            <person name="Vinar T."/>
            <person name="Wang Y."/>
            <person name="Lam T.W."/>
            <person name="Yiu S.M."/>
            <person name="Liu S."/>
            <person name="Zhang H."/>
            <person name="Li D."/>
            <person name="Huang Y."/>
            <person name="Wang X."/>
            <person name="Yang G."/>
            <person name="Jiang Z."/>
            <person name="Wang J."/>
            <person name="Qin N."/>
            <person name="Li L."/>
            <person name="Li J."/>
            <person name="Bolund L."/>
            <person name="Kristiansen K."/>
            <person name="Wong G.K."/>
            <person name="Olson M."/>
            <person name="Zhang X."/>
            <person name="Li S."/>
            <person name="Yang H."/>
            <person name="Wang J."/>
            <person name="Wang J."/>
        </authorList>
    </citation>
    <scope>NUCLEOTIDE SEQUENCE [LARGE SCALE GENOMIC DNA]</scope>
</reference>
<dbReference type="Pfam" id="PF05729">
    <property type="entry name" value="NACHT"/>
    <property type="match status" value="1"/>
</dbReference>
<dbReference type="InterPro" id="IPR041267">
    <property type="entry name" value="NLRP_HD2"/>
</dbReference>
<keyword evidence="8" id="KW-0067">ATP-binding</keyword>
<dbReference type="SMART" id="SM01289">
    <property type="entry name" value="PYRIN"/>
    <property type="match status" value="1"/>
</dbReference>
<dbReference type="InterPro" id="IPR011029">
    <property type="entry name" value="DEATH-like_dom_sf"/>
</dbReference>
<evidence type="ECO:0000256" key="2">
    <source>
        <dbReference type="ARBA" id="ARBA00008665"/>
    </source>
</evidence>
<evidence type="ECO:0000256" key="7">
    <source>
        <dbReference type="ARBA" id="ARBA00022741"/>
    </source>
</evidence>
<dbReference type="CDD" id="cd08320">
    <property type="entry name" value="Pyrin_NALPs"/>
    <property type="match status" value="1"/>
</dbReference>
<evidence type="ECO:0000256" key="4">
    <source>
        <dbReference type="ARBA" id="ARBA00022588"/>
    </source>
</evidence>
<dbReference type="SMART" id="SM00368">
    <property type="entry name" value="LRR_RI"/>
    <property type="match status" value="9"/>
</dbReference>
<dbReference type="InParanoid" id="A0A7N5K809"/>
<keyword evidence="5" id="KW-0433">Leucine-rich repeat</keyword>
<keyword evidence="9" id="KW-0391">Immunity</keyword>
<evidence type="ECO:0000256" key="1">
    <source>
        <dbReference type="ARBA" id="ARBA00004496"/>
    </source>
</evidence>
<reference evidence="13" key="2">
    <citation type="submission" date="2025-08" db="UniProtKB">
        <authorList>
            <consortium name="Ensembl"/>
        </authorList>
    </citation>
    <scope>IDENTIFICATION</scope>
</reference>
<dbReference type="SUPFAM" id="SSF52047">
    <property type="entry name" value="RNI-like"/>
    <property type="match status" value="1"/>
</dbReference>
<sequence length="1021" mass="116638">MQRRQQTKPHFRYTGVSRFPGSHSQDKMSESFFTDFGLLWYLEELRKEEFWKFKELLRQEPLQLDLKPIPWTELKKASREDLAKLLDKHYPGKWAWEVTLNLFLQIDRRDLWTKAQEEIRNKPNPYRNHMKEKFRLIWEKETCLPVPSDFYKEITKREYEKLCAAYHASQAGEPSPTVVLQGPEGIGKTTLLRKVMLEWAEGNLWKDRFTFIFFLNGCEMNAITETSLVELISRDWPPSSDHIEGIFSQPERILFIMDSLEELRFDLELTTQLCDDQRQRQPTQIILSSLLRKKMLPQSSLLIALGTVGMRKNYFLLQCPKYITLSGLSEHERKLYFYHFFRERSKALKAFSFVRGNVPLFLFCHNPLICWLICTCVKWQLEKGEDLRIVSESTTSLYASFFISVFKSRNENCPPKQSRARLKGLCTLAAEGMWTRVFVFGRGDLRRNGVSESDALMWVSTRLLQRNGECFTFTHVCLQQFCASMFYLLKEPKDGAHPAIGSVTQLVTAGVSQVQGRLSQMVTFLFAFSTEKITNMLETSFGFLLSKEIKQEIIQCLKSLSGCNPDQKAVNFQELFSALFETHEKEFVKQVMDFFEEVSIYIGNTEDLVISAFCLKHCQNLQKLHLCIENVFSDDSESSTNLSKKLSFWQDLCSAFTTSKNFQMLDLDNCTFSEASLAILCKALAQPVCKLEKFMYNFASHLGSGPYLHKAVLHNPHLKHLNLHGTSLSHADVGQLCEMLRHPRCSVEELMLGMCDVTTEACEDIASVLVCNKKLKLLSLVENPLRNEGMLLLCDALKHPDCVLERLLLMCCCLTSVACDYLSEALLCNTSLSFLDLGSNFLEDKGVASLCETLKHPHCNIEQLGLEDCYLTSVCCKDLSAVLVGNEKLKTLKLGSNDIQDVGVEQLCEALKHPDCKVENLGSLKSLNLDWIGLDRAGALVLCEALSHPDCALRQLGLRKSPFDKDIQMLLTAVEENNPRLTISHLLWRRPGLSMQTVSLRHSSRVNDISVGRSSLGTLSL</sequence>
<dbReference type="Proteomes" id="UP000008912">
    <property type="component" value="Unassembled WGS sequence"/>
</dbReference>
<evidence type="ECO:0000313" key="13">
    <source>
        <dbReference type="Ensembl" id="ENSAMEP00000036321.1"/>
    </source>
</evidence>
<dbReference type="Gene3D" id="3.80.10.10">
    <property type="entry name" value="Ribonuclease Inhibitor"/>
    <property type="match status" value="3"/>
</dbReference>
<dbReference type="InterPro" id="IPR027417">
    <property type="entry name" value="P-loop_NTPase"/>
</dbReference>
<dbReference type="PANTHER" id="PTHR45690">
    <property type="entry name" value="NACHT, LRR AND PYD DOMAINS-CONTAINING PROTEIN 12"/>
    <property type="match status" value="1"/>
</dbReference>
<keyword evidence="7" id="KW-0547">Nucleotide-binding</keyword>
<keyword evidence="14" id="KW-1185">Reference proteome</keyword>
<dbReference type="Gene3D" id="1.10.533.10">
    <property type="entry name" value="Death Domain, Fas"/>
    <property type="match status" value="1"/>
</dbReference>
<dbReference type="SUPFAM" id="SSF47986">
    <property type="entry name" value="DEATH domain"/>
    <property type="match status" value="1"/>
</dbReference>
<evidence type="ECO:0000256" key="10">
    <source>
        <dbReference type="ARBA" id="ARBA00023198"/>
    </source>
</evidence>
<protein>
    <submittedName>
        <fullName evidence="13">NLR family pyrin domain containing 9</fullName>
    </submittedName>
</protein>
<dbReference type="SUPFAM" id="SSF52540">
    <property type="entry name" value="P-loop containing nucleoside triphosphate hydrolases"/>
    <property type="match status" value="1"/>
</dbReference>
<name>A0A7N5K809_AILME</name>